<evidence type="ECO:0000256" key="1">
    <source>
        <dbReference type="SAM" id="MobiDB-lite"/>
    </source>
</evidence>
<feature type="compositionally biased region" description="Basic and acidic residues" evidence="1">
    <location>
        <begin position="141"/>
        <end position="151"/>
    </location>
</feature>
<dbReference type="GeneID" id="95980043"/>
<reference evidence="2 3" key="1">
    <citation type="submission" date="2024-07" db="EMBL/GenBank/DDBJ databases">
        <title>Draft sequence of the Neodothiora populina.</title>
        <authorList>
            <person name="Drown D.D."/>
            <person name="Schuette U.S."/>
            <person name="Buechlein A.B."/>
            <person name="Rusch D.R."/>
            <person name="Winton L.W."/>
            <person name="Adams G.A."/>
        </authorList>
    </citation>
    <scope>NUCLEOTIDE SEQUENCE [LARGE SCALE GENOMIC DNA]</scope>
    <source>
        <strain evidence="2 3">CPC 39397</strain>
    </source>
</reference>
<protein>
    <submittedName>
        <fullName evidence="2">Uncharacterized protein</fullName>
    </submittedName>
</protein>
<feature type="compositionally biased region" description="Polar residues" evidence="1">
    <location>
        <begin position="276"/>
        <end position="305"/>
    </location>
</feature>
<feature type="compositionally biased region" description="Basic residues" evidence="1">
    <location>
        <begin position="43"/>
        <end position="52"/>
    </location>
</feature>
<dbReference type="RefSeq" id="XP_069197497.1">
    <property type="nucleotide sequence ID" value="XM_069346288.1"/>
</dbReference>
<accession>A0ABR3P6B0</accession>
<evidence type="ECO:0000313" key="2">
    <source>
        <dbReference type="EMBL" id="KAL1297815.1"/>
    </source>
</evidence>
<sequence length="698" mass="77864">MVSSNKAPVPGAGDESAALLNQFTAIDRNLIDSAPPIRRLKPKKASKLKRLSHNSGPLYRGIGGAQRRLVSSRLDQFEVDDDFERPPDPARNVRAPSVDPALLNWQVQDTTQNSKKRKLKSRIPEGGETPGKPIPRRPRKDRTDAPPERMLEAPQHTDSPTNQVPALIFSKRGRGRPRKNKINEALITVSNQHPVVYINSGDAVRGKTGVNGETEGQEISNATSRNPKSPQSVIRKRKPSNAIHTSRRSPRPEMEQNEGPDKSGEVSNDSSHDAYVSSTPRSSTSELFISDGPSQTARSRVNPSSAQPPPTQSRQRGTHLPGLSEAVKSIGNLGLKRENRQNIRCPLPKVDSDKARMILEACEDVELKLSHKDRELSVNASGQVAGLEEYVMAVSDSVTTVFGAAGWDSIPLVRDLALHVVPRLVRLLRTLVKSYPDNTISGLTSKQLQLCHELVRATIEVASGVSKAASTVKLQFPYKGIIKDVASKMQQDLKLLDSEILAVERIENARKWARINAERTRQEEETRTRSDEIRKKLEEWKEYWASLHFERLRVEQTARFLHPSKLSHLRLIPLDVLDTNIELDSNGVPFERVEAFLPRHTKLPINGIMGNTQVWPEEHSYVLLKALKEYAGPNVYRKLFWKHCIAGGTLNRYNVSEIVEQAVWLRDEFIKTAEEGGAAVESWLTHIADPRVPPDTGA</sequence>
<gene>
    <name evidence="2" type="ORF">AAFC00_006344</name>
</gene>
<feature type="compositionally biased region" description="Basic and acidic residues" evidence="1">
    <location>
        <begin position="250"/>
        <end position="264"/>
    </location>
</feature>
<feature type="region of interest" description="Disordered" evidence="1">
    <location>
        <begin position="203"/>
        <end position="322"/>
    </location>
</feature>
<feature type="compositionally biased region" description="Polar residues" evidence="1">
    <location>
        <begin position="217"/>
        <end position="232"/>
    </location>
</feature>
<organism evidence="2 3">
    <name type="scientific">Neodothiora populina</name>
    <dbReference type="NCBI Taxonomy" id="2781224"/>
    <lineage>
        <taxon>Eukaryota</taxon>
        <taxon>Fungi</taxon>
        <taxon>Dikarya</taxon>
        <taxon>Ascomycota</taxon>
        <taxon>Pezizomycotina</taxon>
        <taxon>Dothideomycetes</taxon>
        <taxon>Dothideomycetidae</taxon>
        <taxon>Dothideales</taxon>
        <taxon>Dothioraceae</taxon>
        <taxon>Neodothiora</taxon>
    </lineage>
</organism>
<feature type="region of interest" description="Disordered" evidence="1">
    <location>
        <begin position="80"/>
        <end position="177"/>
    </location>
</feature>
<keyword evidence="3" id="KW-1185">Reference proteome</keyword>
<dbReference type="Proteomes" id="UP001562354">
    <property type="component" value="Unassembled WGS sequence"/>
</dbReference>
<feature type="compositionally biased region" description="Basic residues" evidence="1">
    <location>
        <begin position="234"/>
        <end position="249"/>
    </location>
</feature>
<feature type="region of interest" description="Disordered" evidence="1">
    <location>
        <begin position="43"/>
        <end position="64"/>
    </location>
</feature>
<evidence type="ECO:0000313" key="3">
    <source>
        <dbReference type="Proteomes" id="UP001562354"/>
    </source>
</evidence>
<comment type="caution">
    <text evidence="2">The sequence shown here is derived from an EMBL/GenBank/DDBJ whole genome shotgun (WGS) entry which is preliminary data.</text>
</comment>
<proteinExistence type="predicted"/>
<name>A0ABR3P6B0_9PEZI</name>
<dbReference type="EMBL" id="JBFMKM010000014">
    <property type="protein sequence ID" value="KAL1297815.1"/>
    <property type="molecule type" value="Genomic_DNA"/>
</dbReference>